<feature type="region of interest" description="Disordered" evidence="1">
    <location>
        <begin position="377"/>
        <end position="409"/>
    </location>
</feature>
<feature type="domain" description="Wolframin EF-hand" evidence="4">
    <location>
        <begin position="294"/>
        <end position="373"/>
    </location>
</feature>
<dbReference type="InterPro" id="IPR026209">
    <property type="entry name" value="Wolframin_fam"/>
</dbReference>
<feature type="transmembrane region" description="Helical" evidence="2">
    <location>
        <begin position="757"/>
        <end position="774"/>
    </location>
</feature>
<feature type="domain" description="Wolframin cysteine-rich" evidence="5">
    <location>
        <begin position="826"/>
        <end position="953"/>
    </location>
</feature>
<feature type="transmembrane region" description="Helical" evidence="2">
    <location>
        <begin position="720"/>
        <end position="745"/>
    </location>
</feature>
<dbReference type="InterPro" id="IPR045400">
    <property type="entry name" value="Wolframin_Cys-rich"/>
</dbReference>
<feature type="compositionally biased region" description="Low complexity" evidence="1">
    <location>
        <begin position="101"/>
        <end position="123"/>
    </location>
</feature>
<dbReference type="PRINTS" id="PR02061">
    <property type="entry name" value="WOLFRAMIN"/>
</dbReference>
<dbReference type="InterPro" id="IPR045461">
    <property type="entry name" value="Wolframin_OB_fold"/>
</dbReference>
<feature type="compositionally biased region" description="Polar residues" evidence="1">
    <location>
        <begin position="7"/>
        <end position="29"/>
    </location>
</feature>
<feature type="compositionally biased region" description="Polar residues" evidence="1">
    <location>
        <begin position="36"/>
        <end position="45"/>
    </location>
</feature>
<feature type="compositionally biased region" description="Acidic residues" evidence="1">
    <location>
        <begin position="188"/>
        <end position="205"/>
    </location>
</feature>
<evidence type="ECO:0000256" key="1">
    <source>
        <dbReference type="SAM" id="MobiDB-lite"/>
    </source>
</evidence>
<keyword evidence="2" id="KW-1133">Transmembrane helix</keyword>
<feature type="region of interest" description="Disordered" evidence="1">
    <location>
        <begin position="1"/>
        <end position="171"/>
    </location>
</feature>
<feature type="compositionally biased region" description="Low complexity" evidence="1">
    <location>
        <begin position="134"/>
        <end position="163"/>
    </location>
</feature>
<feature type="transmembrane region" description="Helical" evidence="2">
    <location>
        <begin position="685"/>
        <end position="708"/>
    </location>
</feature>
<feature type="transmembrane region" description="Helical" evidence="2">
    <location>
        <begin position="500"/>
        <end position="525"/>
    </location>
</feature>
<dbReference type="InterPro" id="IPR045460">
    <property type="entry name" value="Wolframin_EF-hand"/>
</dbReference>
<organism evidence="6 7">
    <name type="scientific">Mastacembelus armatus</name>
    <name type="common">zig-zag eel</name>
    <dbReference type="NCBI Taxonomy" id="205130"/>
    <lineage>
        <taxon>Eukaryota</taxon>
        <taxon>Metazoa</taxon>
        <taxon>Chordata</taxon>
        <taxon>Craniata</taxon>
        <taxon>Vertebrata</taxon>
        <taxon>Euteleostomi</taxon>
        <taxon>Actinopterygii</taxon>
        <taxon>Neopterygii</taxon>
        <taxon>Teleostei</taxon>
        <taxon>Neoteleostei</taxon>
        <taxon>Acanthomorphata</taxon>
        <taxon>Anabantaria</taxon>
        <taxon>Synbranchiformes</taxon>
        <taxon>Mastacembelidae</taxon>
        <taxon>Mastacembelus</taxon>
    </lineage>
</organism>
<evidence type="ECO:0000313" key="6">
    <source>
        <dbReference type="Ensembl" id="ENSMAMP00000002425.1"/>
    </source>
</evidence>
<feature type="domain" description="Wolframin OB-fold" evidence="3">
    <location>
        <begin position="954"/>
        <end position="1068"/>
    </location>
</feature>
<keyword evidence="7" id="KW-1185">Reference proteome</keyword>
<dbReference type="Pfam" id="PF19914">
    <property type="entry name" value="WEF-hand"/>
    <property type="match status" value="1"/>
</dbReference>
<keyword evidence="2" id="KW-0812">Transmembrane</keyword>
<dbReference type="GO" id="GO:0005789">
    <property type="term" value="C:endoplasmic reticulum membrane"/>
    <property type="evidence" value="ECO:0007669"/>
    <property type="project" value="TreeGrafter"/>
</dbReference>
<dbReference type="InParanoid" id="A0A3Q3RID9"/>
<dbReference type="Proteomes" id="UP000261640">
    <property type="component" value="Unplaced"/>
</dbReference>
<evidence type="ECO:0000259" key="5">
    <source>
        <dbReference type="Pfam" id="PF20053"/>
    </source>
</evidence>
<evidence type="ECO:0000259" key="4">
    <source>
        <dbReference type="Pfam" id="PF19914"/>
    </source>
</evidence>
<dbReference type="PANTHER" id="PTHR13098:SF4">
    <property type="entry name" value="WOLFRAMIN"/>
    <property type="match status" value="1"/>
</dbReference>
<dbReference type="Pfam" id="PF19913">
    <property type="entry name" value="WCOB"/>
    <property type="match status" value="1"/>
</dbReference>
<proteinExistence type="predicted"/>
<accession>A0A3Q3RID9</accession>
<dbReference type="InterPro" id="IPR045458">
    <property type="entry name" value="Wolframin_Sel1-like_rpt"/>
</dbReference>
<feature type="transmembrane region" description="Helical" evidence="2">
    <location>
        <begin position="472"/>
        <end position="493"/>
    </location>
</feature>
<feature type="compositionally biased region" description="Polar residues" evidence="1">
    <location>
        <begin position="52"/>
        <end position="74"/>
    </location>
</feature>
<feature type="transmembrane region" description="Helical" evidence="2">
    <location>
        <begin position="795"/>
        <end position="813"/>
    </location>
</feature>
<sequence length="1071" mass="119511">MEKDFPSTPSAVNMQGSSPVLDGSSTASPTEIHPSPVSSNPSTGLSKPAKSLLSTETPTESRKSSCSSPLSVHTISEPIDSPPAHLDKSQPSSYAVSAKAPPKTLSTKPSSPSPDSTPLITTPNPSSPKTSKMSLFSKLTSASSSHTPADSPSTTASSTTSSTGPMKKTFASIAKRVIIQERLRKAEEEDATDDEDDEELEEELSMEQIEEKANGGDPRAQTRLGQHYLSLAKEKDKEINNCLAVNWLIKAAKQGRKGAGKLLQRCWIQKKGITPENEADVRKLSTESKFEQAVRKAAMMMYWKLNPDRKKKVAVAEMLENVSQVNAVQGGTVSRIPGSTLGQTQKVLENMVSSEAKQLVDLDDFVEMTQKYAQGIVPAASQKDNQVTAKPDSPEPHDSGKPKTELVPTGFKKSHKTCWGFGRSGMMLDTKRTGAIKKAMDMKSRLMMLQYPLHAIVEMKEHLVDWASRAGVLWLSTIIPTHHVNALIFFFIISNLTVDLFAFVIPLLVFYLSFISMIICTLRIFQSSKSWENLKALTSLLMRFDPGLDVEQAETNFGWNNLEPYLYFIISVFFVIFSFPVADKHWIPCSELSTVAIFFTAVSYKSLSPTAAMYARRAMVIEVASSLCCLTQFLPENMKALRFLGRTFTTLPLGESVVLKLSLPCLLYVYLFFLFFSMARVRGFHGTYCFLVPYLVCFMWCEFSVVLLQNSSAVGLIRTCVAYFLFLFALPLLALGLAIMFFIQLFKWFLELELTKMIVTLVVCAIPVTLRLWTRFSMSILDVFRSVTHRGPVKLILLCISMVILFFSIYVYHAEGQKVYNSTLTWSQYSQVCGPPAWETKGMAQTQIFCSHLQGHRITWTGRFKHVRVAETENGAQSVISMLPVFMGDWLRCLYGETYPTCEPKNVTNQTAADLASSSASSTISLPKLLRMQEEEELCQLKALAKHTCHIKRFDSYSFEVTVGMIRDGIVEVDDPAWDIILMATHEFRQVLLNLKPGNLVEFSTKLEGRLGARAPAFELKSIHCLDCVSSLLTGSRQVKIERNWRRTTMRALKFAFDFFFSPFLSAKITA</sequence>
<dbReference type="PRINTS" id="PR02060">
    <property type="entry name" value="WOLFFAMILY"/>
</dbReference>
<dbReference type="Pfam" id="PF20053">
    <property type="entry name" value="WC-rich"/>
    <property type="match status" value="1"/>
</dbReference>
<evidence type="ECO:0000313" key="7">
    <source>
        <dbReference type="Proteomes" id="UP000261640"/>
    </source>
</evidence>
<dbReference type="Ensembl" id="ENSMAMT00000002473.2">
    <property type="protein sequence ID" value="ENSMAMP00000002425.1"/>
    <property type="gene ID" value="ENSMAMG00000001700.2"/>
</dbReference>
<dbReference type="STRING" id="205130.ENSMAMP00000002425"/>
<dbReference type="GO" id="GO:0055074">
    <property type="term" value="P:calcium ion homeostasis"/>
    <property type="evidence" value="ECO:0007669"/>
    <property type="project" value="InterPro"/>
</dbReference>
<dbReference type="InterPro" id="IPR026208">
    <property type="entry name" value="Wolframin"/>
</dbReference>
<dbReference type="PANTHER" id="PTHR13098">
    <property type="entry name" value="WOLFRAMIN"/>
    <property type="match status" value="1"/>
</dbReference>
<feature type="transmembrane region" description="Helical" evidence="2">
    <location>
        <begin position="565"/>
        <end position="582"/>
    </location>
</feature>
<name>A0A3Q3RID9_9TELE</name>
<feature type="transmembrane region" description="Helical" evidence="2">
    <location>
        <begin position="657"/>
        <end position="679"/>
    </location>
</feature>
<reference evidence="6" key="1">
    <citation type="submission" date="2025-08" db="UniProtKB">
        <authorList>
            <consortium name="Ensembl"/>
        </authorList>
    </citation>
    <scope>IDENTIFICATION</scope>
</reference>
<dbReference type="Gene3D" id="1.25.40.10">
    <property type="entry name" value="Tetratricopeptide repeat domain"/>
    <property type="match status" value="1"/>
</dbReference>
<dbReference type="GO" id="GO:0030968">
    <property type="term" value="P:endoplasmic reticulum unfolded protein response"/>
    <property type="evidence" value="ECO:0007669"/>
    <property type="project" value="TreeGrafter"/>
</dbReference>
<feature type="compositionally biased region" description="Basic and acidic residues" evidence="1">
    <location>
        <begin position="392"/>
        <end position="404"/>
    </location>
</feature>
<evidence type="ECO:0000259" key="3">
    <source>
        <dbReference type="Pfam" id="PF19913"/>
    </source>
</evidence>
<reference evidence="6" key="2">
    <citation type="submission" date="2025-09" db="UniProtKB">
        <authorList>
            <consortium name="Ensembl"/>
        </authorList>
    </citation>
    <scope>IDENTIFICATION</scope>
</reference>
<protein>
    <submittedName>
        <fullName evidence="6">Wolfram syndrome 1a (wolframin)</fullName>
    </submittedName>
</protein>
<feature type="region of interest" description="Disordered" evidence="1">
    <location>
        <begin position="184"/>
        <end position="221"/>
    </location>
</feature>
<dbReference type="OrthoDB" id="5865303at2759"/>
<dbReference type="Pfam" id="PF20023">
    <property type="entry name" value="WSLR"/>
    <property type="match status" value="2"/>
</dbReference>
<evidence type="ECO:0000256" key="2">
    <source>
        <dbReference type="SAM" id="Phobius"/>
    </source>
</evidence>
<dbReference type="AlphaFoldDB" id="A0A3Q3RID9"/>
<dbReference type="InterPro" id="IPR011990">
    <property type="entry name" value="TPR-like_helical_dom_sf"/>
</dbReference>
<dbReference type="GeneTree" id="ENSGT00390000016928"/>
<keyword evidence="2" id="KW-0472">Membrane</keyword>